<proteinExistence type="predicted"/>
<comment type="caution">
    <text evidence="2">The sequence shown here is derived from an EMBL/GenBank/DDBJ whole genome shotgun (WGS) entry which is preliminary data.</text>
</comment>
<keyword evidence="3" id="KW-1185">Reference proteome</keyword>
<dbReference type="AlphaFoldDB" id="A0A4C1V7Q2"/>
<evidence type="ECO:0000313" key="3">
    <source>
        <dbReference type="Proteomes" id="UP000299102"/>
    </source>
</evidence>
<feature type="compositionally biased region" description="Polar residues" evidence="1">
    <location>
        <begin position="34"/>
        <end position="49"/>
    </location>
</feature>
<gene>
    <name evidence="2" type="ORF">EVAR_29901_1</name>
</gene>
<accession>A0A4C1V7Q2</accession>
<dbReference type="Proteomes" id="UP000299102">
    <property type="component" value="Unassembled WGS sequence"/>
</dbReference>
<evidence type="ECO:0000313" key="2">
    <source>
        <dbReference type="EMBL" id="GBP34506.1"/>
    </source>
</evidence>
<feature type="region of interest" description="Disordered" evidence="1">
    <location>
        <begin position="1"/>
        <end position="55"/>
    </location>
</feature>
<reference evidence="2 3" key="1">
    <citation type="journal article" date="2019" name="Commun. Biol.">
        <title>The bagworm genome reveals a unique fibroin gene that provides high tensile strength.</title>
        <authorList>
            <person name="Kono N."/>
            <person name="Nakamura H."/>
            <person name="Ohtoshi R."/>
            <person name="Tomita M."/>
            <person name="Numata K."/>
            <person name="Arakawa K."/>
        </authorList>
    </citation>
    <scope>NUCLEOTIDE SEQUENCE [LARGE SCALE GENOMIC DNA]</scope>
</reference>
<protein>
    <submittedName>
        <fullName evidence="2">Uncharacterized protein</fullName>
    </submittedName>
</protein>
<evidence type="ECO:0000256" key="1">
    <source>
        <dbReference type="SAM" id="MobiDB-lite"/>
    </source>
</evidence>
<organism evidence="2 3">
    <name type="scientific">Eumeta variegata</name>
    <name type="common">Bagworm moth</name>
    <name type="synonym">Eumeta japonica</name>
    <dbReference type="NCBI Taxonomy" id="151549"/>
    <lineage>
        <taxon>Eukaryota</taxon>
        <taxon>Metazoa</taxon>
        <taxon>Ecdysozoa</taxon>
        <taxon>Arthropoda</taxon>
        <taxon>Hexapoda</taxon>
        <taxon>Insecta</taxon>
        <taxon>Pterygota</taxon>
        <taxon>Neoptera</taxon>
        <taxon>Endopterygota</taxon>
        <taxon>Lepidoptera</taxon>
        <taxon>Glossata</taxon>
        <taxon>Ditrysia</taxon>
        <taxon>Tineoidea</taxon>
        <taxon>Psychidae</taxon>
        <taxon>Oiketicinae</taxon>
        <taxon>Eumeta</taxon>
    </lineage>
</organism>
<dbReference type="EMBL" id="BGZK01000289">
    <property type="protein sequence ID" value="GBP34506.1"/>
    <property type="molecule type" value="Genomic_DNA"/>
</dbReference>
<sequence>MSEACAGGRPQRDGTRGPARRAVGTFDPAENFHPTRSQRSLTQASTSKRPVQHVDSVRRRYRQTEFNYSAHHRRAFFRKPVNKSACERRAAR</sequence>
<name>A0A4C1V7Q2_EUMVA</name>